<proteinExistence type="predicted"/>
<dbReference type="GO" id="GO:0000981">
    <property type="term" value="F:DNA-binding transcription factor activity, RNA polymerase II-specific"/>
    <property type="evidence" value="ECO:0007669"/>
    <property type="project" value="InterPro"/>
</dbReference>
<sequence length="612" mass="70052">MSYRVVKHTHPAALTTTPEDTILQHIDDVMNIEHALPKPKVLKSCIRCRKHKTKCDAHKRQPGACSSCEKKGVPCKIDYVLPPQRFDNLKHIISQVDQVQSDYDKLESRYLAMFASLGIEVPSFEEWRDNKLSQLSECPEEEEEEVDSISLIKLSDGSFISMNYMNQEQLLINNKIISIPDLESKLIGLVKKLDFLYSTIAPESSQITTSMALNYESDTQSQHSSSSESSIASPRSIHNSPLHRSTSPSTSTSTLHQNSLQWFDIDFHVSELFRVNKFLLVLLVSFYYPTDTLLPSYTVFLSDYLNSFYQIIESQSKSLTSSTYSNHLLNSIIPGCSVFDKQQLRELVDAEVFNSDVYLKRLTQILFLNVLLFGIDDNLRIMNDFVRFVEVSINLNRKKINFDKSRDLRFIESFVRLWNVFSGDSADPALHIAQSKKKSVSKEFETYFALMKMNASVTTQGVAIDGEITNIHSWKKQFKKFLETWEPYLEMYSSGGNLFVDDFTLELVLMNCLILINEGFSEFNSVLVDFLTRHDITMENENVSQLINAFKQDTSSLDFTLSCEKMKSIALTISAKKRNVVDLKMNDIQVILENVDWKKESTDEVLKKIGVI</sequence>
<accession>A0A061B0I7</accession>
<dbReference type="PROSITE" id="PS50048">
    <property type="entry name" value="ZN2_CY6_FUNGAL_2"/>
    <property type="match status" value="1"/>
</dbReference>
<name>A0A061B0I7_CYBFA</name>
<comment type="subcellular location">
    <subcellularLocation>
        <location evidence="1">Nucleus</location>
    </subcellularLocation>
</comment>
<dbReference type="CDD" id="cd00067">
    <property type="entry name" value="GAL4"/>
    <property type="match status" value="1"/>
</dbReference>
<dbReference type="VEuPathDB" id="FungiDB:BON22_3100"/>
<dbReference type="OrthoDB" id="3163292at2759"/>
<protein>
    <submittedName>
        <fullName evidence="7">CYFA0S06e02718g1_1</fullName>
    </submittedName>
</protein>
<keyword evidence="4" id="KW-0539">Nucleus</keyword>
<dbReference type="SMART" id="SM00066">
    <property type="entry name" value="GAL4"/>
    <property type="match status" value="1"/>
</dbReference>
<dbReference type="PANTHER" id="PTHR46910">
    <property type="entry name" value="TRANSCRIPTION FACTOR PDR1"/>
    <property type="match status" value="1"/>
</dbReference>
<organism evidence="7">
    <name type="scientific">Cyberlindnera fabianii</name>
    <name type="common">Yeast</name>
    <name type="synonym">Hansenula fabianii</name>
    <dbReference type="NCBI Taxonomy" id="36022"/>
    <lineage>
        <taxon>Eukaryota</taxon>
        <taxon>Fungi</taxon>
        <taxon>Dikarya</taxon>
        <taxon>Ascomycota</taxon>
        <taxon>Saccharomycotina</taxon>
        <taxon>Saccharomycetes</taxon>
        <taxon>Phaffomycetales</taxon>
        <taxon>Phaffomycetaceae</taxon>
        <taxon>Cyberlindnera</taxon>
    </lineage>
</organism>
<dbReference type="InterPro" id="IPR036864">
    <property type="entry name" value="Zn2-C6_fun-type_DNA-bd_sf"/>
</dbReference>
<evidence type="ECO:0000256" key="3">
    <source>
        <dbReference type="ARBA" id="ARBA00023125"/>
    </source>
</evidence>
<dbReference type="Gene3D" id="4.10.240.10">
    <property type="entry name" value="Zn(2)-C6 fungal-type DNA-binding domain"/>
    <property type="match status" value="1"/>
</dbReference>
<dbReference type="EMBL" id="LK052891">
    <property type="protein sequence ID" value="CDR41152.1"/>
    <property type="molecule type" value="Genomic_DNA"/>
</dbReference>
<evidence type="ECO:0000256" key="1">
    <source>
        <dbReference type="ARBA" id="ARBA00004123"/>
    </source>
</evidence>
<dbReference type="GO" id="GO:0008270">
    <property type="term" value="F:zinc ion binding"/>
    <property type="evidence" value="ECO:0007669"/>
    <property type="project" value="InterPro"/>
</dbReference>
<evidence type="ECO:0000259" key="6">
    <source>
        <dbReference type="PROSITE" id="PS50048"/>
    </source>
</evidence>
<dbReference type="InterPro" id="IPR050987">
    <property type="entry name" value="AtrR-like"/>
</dbReference>
<evidence type="ECO:0000256" key="2">
    <source>
        <dbReference type="ARBA" id="ARBA00022723"/>
    </source>
</evidence>
<feature type="domain" description="Zn(2)-C6 fungal-type" evidence="6">
    <location>
        <begin position="44"/>
        <end position="77"/>
    </location>
</feature>
<feature type="region of interest" description="Disordered" evidence="5">
    <location>
        <begin position="218"/>
        <end position="252"/>
    </location>
</feature>
<dbReference type="InterPro" id="IPR001138">
    <property type="entry name" value="Zn2Cys6_DnaBD"/>
</dbReference>
<dbReference type="PANTHER" id="PTHR46910:SF3">
    <property type="entry name" value="HALOTOLERANCE PROTEIN 9-RELATED"/>
    <property type="match status" value="1"/>
</dbReference>
<dbReference type="PhylomeDB" id="A0A061B0I7"/>
<gene>
    <name evidence="7" type="ORF">CYFA0S_06e02718g</name>
</gene>
<reference evidence="7" key="1">
    <citation type="journal article" date="2014" name="Genome Announc.">
        <title>Genome sequence of the yeast Cyberlindnera fabianii (Hansenula fabianii).</title>
        <authorList>
            <person name="Freel K.C."/>
            <person name="Sarilar V."/>
            <person name="Neuveglise C."/>
            <person name="Devillers H."/>
            <person name="Friedrich A."/>
            <person name="Schacherer J."/>
        </authorList>
    </citation>
    <scope>NUCLEOTIDE SEQUENCE</scope>
    <source>
        <strain evidence="7">YJS4271</strain>
    </source>
</reference>
<feature type="compositionally biased region" description="Low complexity" evidence="5">
    <location>
        <begin position="218"/>
        <end position="236"/>
    </location>
</feature>
<evidence type="ECO:0000256" key="5">
    <source>
        <dbReference type="SAM" id="MobiDB-lite"/>
    </source>
</evidence>
<dbReference type="GO" id="GO:0005634">
    <property type="term" value="C:nucleus"/>
    <property type="evidence" value="ECO:0007669"/>
    <property type="project" value="UniProtKB-SubCell"/>
</dbReference>
<keyword evidence="2" id="KW-0479">Metal-binding</keyword>
<evidence type="ECO:0000256" key="4">
    <source>
        <dbReference type="ARBA" id="ARBA00023242"/>
    </source>
</evidence>
<dbReference type="PROSITE" id="PS00463">
    <property type="entry name" value="ZN2_CY6_FUNGAL_1"/>
    <property type="match status" value="1"/>
</dbReference>
<dbReference type="AlphaFoldDB" id="A0A061B0I7"/>
<dbReference type="GO" id="GO:0003677">
    <property type="term" value="F:DNA binding"/>
    <property type="evidence" value="ECO:0007669"/>
    <property type="project" value="UniProtKB-KW"/>
</dbReference>
<dbReference type="Pfam" id="PF00172">
    <property type="entry name" value="Zn_clus"/>
    <property type="match status" value="1"/>
</dbReference>
<keyword evidence="3" id="KW-0238">DNA-binding</keyword>
<dbReference type="SUPFAM" id="SSF57701">
    <property type="entry name" value="Zn2/Cys6 DNA-binding domain"/>
    <property type="match status" value="1"/>
</dbReference>
<dbReference type="GO" id="GO:0045944">
    <property type="term" value="P:positive regulation of transcription by RNA polymerase II"/>
    <property type="evidence" value="ECO:0007669"/>
    <property type="project" value="UniProtKB-ARBA"/>
</dbReference>
<evidence type="ECO:0000313" key="7">
    <source>
        <dbReference type="EMBL" id="CDR41152.1"/>
    </source>
</evidence>